<protein>
    <submittedName>
        <fullName evidence="2">Uncharacterized protein</fullName>
    </submittedName>
</protein>
<sequence>NGSAHTRFPRLRNARKQLRAERRFIAPSVQRSLTPSQIEVTLIASPQRCCNLYRSFAAFADALVAGRLQRCLYDCVHSDTAVVQNSEHFEFVVNRDLLCSMLCSMLKCSSSLPRYQSKQYVHATNSTWSITGVEHDC</sequence>
<dbReference type="AlphaFoldDB" id="A0A915B1P4"/>
<name>A0A915B1P4_PARUN</name>
<evidence type="ECO:0000313" key="1">
    <source>
        <dbReference type="Proteomes" id="UP000887569"/>
    </source>
</evidence>
<proteinExistence type="predicted"/>
<dbReference type="Proteomes" id="UP000887569">
    <property type="component" value="Unplaced"/>
</dbReference>
<accession>A0A915B1P4</accession>
<dbReference type="WBParaSite" id="PgR023_g110_t01">
    <property type="protein sequence ID" value="PgR023_g110_t01"/>
    <property type="gene ID" value="PgR023_g110"/>
</dbReference>
<evidence type="ECO:0000313" key="2">
    <source>
        <dbReference type="WBParaSite" id="PgR023_g110_t01"/>
    </source>
</evidence>
<reference evidence="2" key="1">
    <citation type="submission" date="2022-11" db="UniProtKB">
        <authorList>
            <consortium name="WormBaseParasite"/>
        </authorList>
    </citation>
    <scope>IDENTIFICATION</scope>
</reference>
<keyword evidence="1" id="KW-1185">Reference proteome</keyword>
<organism evidence="1 2">
    <name type="scientific">Parascaris univalens</name>
    <name type="common">Nematode worm</name>
    <dbReference type="NCBI Taxonomy" id="6257"/>
    <lineage>
        <taxon>Eukaryota</taxon>
        <taxon>Metazoa</taxon>
        <taxon>Ecdysozoa</taxon>
        <taxon>Nematoda</taxon>
        <taxon>Chromadorea</taxon>
        <taxon>Rhabditida</taxon>
        <taxon>Spirurina</taxon>
        <taxon>Ascaridomorpha</taxon>
        <taxon>Ascaridoidea</taxon>
        <taxon>Ascarididae</taxon>
        <taxon>Parascaris</taxon>
    </lineage>
</organism>